<proteinExistence type="predicted"/>
<organism evidence="8 9">
    <name type="scientific">Sterolibacterium denitrificans</name>
    <dbReference type="NCBI Taxonomy" id="157592"/>
    <lineage>
        <taxon>Bacteria</taxon>
        <taxon>Pseudomonadati</taxon>
        <taxon>Pseudomonadota</taxon>
        <taxon>Betaproteobacteria</taxon>
        <taxon>Nitrosomonadales</taxon>
        <taxon>Sterolibacteriaceae</taxon>
        <taxon>Sterolibacterium</taxon>
    </lineage>
</organism>
<evidence type="ECO:0000259" key="6">
    <source>
        <dbReference type="Pfam" id="PF08479"/>
    </source>
</evidence>
<dbReference type="InterPro" id="IPR051544">
    <property type="entry name" value="TPS_OM_transporter"/>
</dbReference>
<dbReference type="PIRSF" id="PIRSF029745">
    <property type="entry name" value="FhaC"/>
    <property type="match status" value="1"/>
</dbReference>
<feature type="domain" description="Haemolysin activator HlyB C-terminal" evidence="5">
    <location>
        <begin position="215"/>
        <end position="532"/>
    </location>
</feature>
<dbReference type="PANTHER" id="PTHR34597">
    <property type="entry name" value="SLR1661 PROTEIN"/>
    <property type="match status" value="1"/>
</dbReference>
<evidence type="ECO:0000259" key="5">
    <source>
        <dbReference type="Pfam" id="PF03865"/>
    </source>
</evidence>
<evidence type="ECO:0000256" key="1">
    <source>
        <dbReference type="ARBA" id="ARBA00022452"/>
    </source>
</evidence>
<accession>A0A656Z990</accession>
<gene>
    <name evidence="8" type="ORF">ACY05_00565</name>
</gene>
<dbReference type="Pfam" id="PF08479">
    <property type="entry name" value="POTRA_2"/>
    <property type="match status" value="1"/>
</dbReference>
<dbReference type="InterPro" id="IPR035251">
    <property type="entry name" value="ShlB_POTRA"/>
</dbReference>
<dbReference type="GO" id="GO:0046819">
    <property type="term" value="P:protein secretion by the type V secretion system"/>
    <property type="evidence" value="ECO:0007669"/>
    <property type="project" value="TreeGrafter"/>
</dbReference>
<name>A0A656Z990_9PROT</name>
<dbReference type="Proteomes" id="UP000243416">
    <property type="component" value="Unassembled WGS sequence"/>
</dbReference>
<evidence type="ECO:0000313" key="9">
    <source>
        <dbReference type="Proteomes" id="UP000243416"/>
    </source>
</evidence>
<protein>
    <submittedName>
        <fullName evidence="8">Membrane protein</fullName>
    </submittedName>
</protein>
<dbReference type="InterPro" id="IPR013686">
    <property type="entry name" value="Polypept-transport_assoc_ShlB"/>
</dbReference>
<reference evidence="8 9" key="1">
    <citation type="journal article" date="2016" name="ISME J.">
        <title>Integrated multi-omics analyses reveal the biochemical mechanisms and phylogenetic relevance of anaerobic androgen biodegradation in the environment.</title>
        <authorList>
            <person name="Yang F.C."/>
            <person name="Chen Y.L."/>
            <person name="Tang S.L."/>
            <person name="Yu C.P."/>
            <person name="Wang P.H."/>
            <person name="Ismail W."/>
            <person name="Wang C.H."/>
            <person name="Ding J.Y."/>
            <person name="Yang C.Y."/>
            <person name="Yang C.Y."/>
            <person name="Chiang Y.R."/>
        </authorList>
    </citation>
    <scope>NUCLEOTIDE SEQUENCE [LARGE SCALE GENOMIC DNA]</scope>
    <source>
        <strain evidence="8 9">DSM 13999</strain>
    </source>
</reference>
<feature type="domain" description="Polypeptide-transport-associated ShlB-type" evidence="6">
    <location>
        <begin position="97"/>
        <end position="150"/>
    </location>
</feature>
<evidence type="ECO:0000259" key="7">
    <source>
        <dbReference type="Pfam" id="PF17287"/>
    </source>
</evidence>
<keyword evidence="3" id="KW-0998">Cell outer membrane</keyword>
<sequence length="568" mass="62150">MAALLFLMAGPALAQSLPSPADELLRQQERERVLRERQERAPDVRLPQPEAAQGMEHLPDGEANCIVIERIHLSGDAAEQFQWALADAHRLADGTPDPAVNRCLGSRGVNLLMRRIQNVLIAKGYTLAQVLAGPQAHLSVGTLELSLFPGRIRRIEFAPESSGPRATQWNAFPVQPGDLLNLRDIEQALENFKRVPSVEASIELRAAEGIGAAPGQSDVIIHWKQDFPLRLSLSADDAGTQATGKYQGSVTLAYDHWWTLNDLFYLSLDHDLGKSGAGTGPYGTRGYTAHYAVPMGYWLLGLTTSRHRYHQSVAGASQTYLYSGTSRNGEIRLSRVVHRNTTGKTTAALRGWTRASSNHIDDTEVLVQRRRMAGWAMTLSHRAFIGDATLDTNLDYRRGTGAGESRAAPEEIFGEGTARPQIITADTQLSLPFRQAGQAWIYTGTWRGQWHKTPLVPQDRFAIGGRYSVRGFDGESQLLAERGWLLRNDLAVVLGQSGQAFYVGIDHGQVAGPSSDLLLGKHLSGAVLGLRGTVKNFSYDLFIGKPISKPAGFRTASSVAGFNINAWF</sequence>
<evidence type="ECO:0000256" key="3">
    <source>
        <dbReference type="ARBA" id="ARBA00023237"/>
    </source>
</evidence>
<dbReference type="Gene3D" id="2.40.160.50">
    <property type="entry name" value="membrane protein fhac: a member of the omp85/tpsb transporter family"/>
    <property type="match status" value="1"/>
</dbReference>
<dbReference type="InterPro" id="IPR005565">
    <property type="entry name" value="Hemolysn_activator_HlyB_C"/>
</dbReference>
<keyword evidence="9" id="KW-1185">Reference proteome</keyword>
<keyword evidence="2" id="KW-0812">Transmembrane</keyword>
<comment type="caution">
    <text evidence="8">The sequence shown here is derived from an EMBL/GenBank/DDBJ whole genome shotgun (WGS) entry which is preliminary data.</text>
</comment>
<feature type="region of interest" description="Disordered" evidence="4">
    <location>
        <begin position="36"/>
        <end position="56"/>
    </location>
</feature>
<dbReference type="Pfam" id="PF17287">
    <property type="entry name" value="POTRA_3"/>
    <property type="match status" value="1"/>
</dbReference>
<keyword evidence="1" id="KW-1134">Transmembrane beta strand</keyword>
<dbReference type="GO" id="GO:0098046">
    <property type="term" value="C:type V protein secretion system complex"/>
    <property type="evidence" value="ECO:0007669"/>
    <property type="project" value="TreeGrafter"/>
</dbReference>
<dbReference type="GO" id="GO:0008320">
    <property type="term" value="F:protein transmembrane transporter activity"/>
    <property type="evidence" value="ECO:0007669"/>
    <property type="project" value="TreeGrafter"/>
</dbReference>
<evidence type="ECO:0000313" key="8">
    <source>
        <dbReference type="EMBL" id="KYC29537.1"/>
    </source>
</evidence>
<evidence type="ECO:0000256" key="2">
    <source>
        <dbReference type="ARBA" id="ARBA00022692"/>
    </source>
</evidence>
<keyword evidence="1" id="KW-0472">Membrane</keyword>
<dbReference type="PANTHER" id="PTHR34597:SF3">
    <property type="entry name" value="OUTER MEMBRANE TRANSPORTER CDIB"/>
    <property type="match status" value="1"/>
</dbReference>
<dbReference type="AlphaFoldDB" id="A0A656Z990"/>
<dbReference type="EMBL" id="LFZK01000001">
    <property type="protein sequence ID" value="KYC29537.1"/>
    <property type="molecule type" value="Genomic_DNA"/>
</dbReference>
<dbReference type="InterPro" id="IPR027282">
    <property type="entry name" value="TPS"/>
</dbReference>
<evidence type="ECO:0000256" key="4">
    <source>
        <dbReference type="SAM" id="MobiDB-lite"/>
    </source>
</evidence>
<feature type="domain" description="ShlB POTRA" evidence="7">
    <location>
        <begin position="151"/>
        <end position="205"/>
    </location>
</feature>
<dbReference type="Pfam" id="PF03865">
    <property type="entry name" value="ShlB"/>
    <property type="match status" value="1"/>
</dbReference>